<evidence type="ECO:0000313" key="2">
    <source>
        <dbReference type="Proteomes" id="UP000278746"/>
    </source>
</evidence>
<dbReference type="AlphaFoldDB" id="A0A3M7TPG3"/>
<proteinExistence type="predicted"/>
<comment type="caution">
    <text evidence="1">The sequence shown here is derived from an EMBL/GenBank/DDBJ whole genome shotgun (WGS) entry which is preliminary data.</text>
</comment>
<dbReference type="Proteomes" id="UP000278746">
    <property type="component" value="Unassembled WGS sequence"/>
</dbReference>
<dbReference type="EMBL" id="RHIB01000003">
    <property type="protein sequence ID" value="RNA67036.1"/>
    <property type="molecule type" value="Genomic_DNA"/>
</dbReference>
<sequence>MQTITYSQPPLDSDNQDVTVLLDGDHTGSMKRFFPTKVHDVMNQIVPNQWAHLTFTTLSGMEFTIVQSNGFIPNKPRHWNVLDGTQIVGKIKEETTHQAQVHTLTYTSHDRLITMKKGHIAGSSKKGVLEVKDGGGSADLTFKAESDFIRNGITTAHTVTVQQQADDPLLIAAMNYLLRLTDKN</sequence>
<dbReference type="OrthoDB" id="2852275at2"/>
<gene>
    <name evidence="1" type="ORF">EBO34_17760</name>
</gene>
<evidence type="ECO:0000313" key="1">
    <source>
        <dbReference type="EMBL" id="RNA67036.1"/>
    </source>
</evidence>
<reference evidence="1 2" key="1">
    <citation type="submission" date="2018-10" db="EMBL/GenBank/DDBJ databases">
        <title>Bacillus Keqinensis sp. nov., a moderately halophilic bacterium isolated from a saline-alkaline lake.</title>
        <authorList>
            <person name="Wang H."/>
        </authorList>
    </citation>
    <scope>NUCLEOTIDE SEQUENCE [LARGE SCALE GENOMIC DNA]</scope>
    <source>
        <strain evidence="1 2">KQ-3</strain>
    </source>
</reference>
<accession>A0A3M7TPG3</accession>
<protein>
    <submittedName>
        <fullName evidence="1">Uncharacterized protein</fullName>
    </submittedName>
</protein>
<dbReference type="RefSeq" id="WP_122901074.1">
    <property type="nucleotide sequence ID" value="NZ_RHIB01000003.1"/>
</dbReference>
<organism evidence="1 2">
    <name type="scientific">Alteribacter keqinensis</name>
    <dbReference type="NCBI Taxonomy" id="2483800"/>
    <lineage>
        <taxon>Bacteria</taxon>
        <taxon>Bacillati</taxon>
        <taxon>Bacillota</taxon>
        <taxon>Bacilli</taxon>
        <taxon>Bacillales</taxon>
        <taxon>Bacillaceae</taxon>
        <taxon>Alteribacter</taxon>
    </lineage>
</organism>
<name>A0A3M7TPG3_9BACI</name>
<keyword evidence="2" id="KW-1185">Reference proteome</keyword>